<dbReference type="RefSeq" id="WP_150668363.1">
    <property type="nucleotide sequence ID" value="NZ_CABPSB010000004.1"/>
</dbReference>
<proteinExistence type="predicted"/>
<evidence type="ECO:0000313" key="1">
    <source>
        <dbReference type="EMBL" id="VVD91210.1"/>
    </source>
</evidence>
<reference evidence="1 2" key="1">
    <citation type="submission" date="2019-08" db="EMBL/GenBank/DDBJ databases">
        <authorList>
            <person name="Peeters C."/>
        </authorList>
    </citation>
    <scope>NUCLEOTIDE SEQUENCE [LARGE SCALE GENOMIC DNA]</scope>
    <source>
        <strain evidence="1 2">LMG 31108</strain>
    </source>
</reference>
<dbReference type="GO" id="GO:0016787">
    <property type="term" value="F:hydrolase activity"/>
    <property type="evidence" value="ECO:0007669"/>
    <property type="project" value="UniProtKB-KW"/>
</dbReference>
<evidence type="ECO:0000313" key="2">
    <source>
        <dbReference type="Proteomes" id="UP000406256"/>
    </source>
</evidence>
<dbReference type="EMBL" id="CABPSB010000004">
    <property type="protein sequence ID" value="VVD91210.1"/>
    <property type="molecule type" value="Genomic_DNA"/>
</dbReference>
<name>A0A5E4TTL5_9BURK</name>
<sequence>MSGNRQHRSQADSSTLYSGAQSFLSFLEKGVDPRTGTYSIRIAMPEIAVNALSGPDIVLSVSFSAMQNVDLGLGIGWSWGTSRLAPASKRLTLSNGETHLAILSEDDIAFPDRKLPTFKAERLENAVLITFRSGRSERLERFDPTDPVSPYVPVEIRSPEGHAMQLAWTSFGGNAALSAVFDHDDRELLSVSRDAAAVTISVATSEGAMAAFRLNLSGDLVSSISLPTPESAAWKLGYTRYTEAELPFLTRVESPTGSVETIVYKEDGHAIPLRATDPPDKEPERTPYVVRYVMDPGAGQPQRISTYEYSTENYLGFGAGVDWEDSTDTLYKVRTDYRFDSTEKQLDAEGKTLVTIYREYDRFHAMRIERRTQGDCIQEMLEDFHDVPGQTWYEQSNLVELPSRRVMRYERDGVSREDVRTFRYDTWGNPVEETGPDGIVERTTYYDPAGEDGCPPDPVWASPRKEKTVVRAPAVADDTVSPTTVTYRYALLSSLAPGAPAHLLCESQCLSTKDGEYASVGFDYHDVPDSTLLHGRLHSKTETVGGFATTTTFTYEIVGNELVIDETTTTDFDETSTHTKVHRSVFSGLETRREDDEEILRYEHDALGRVTWQSVEPATGERAYAASVEHVYGLPEQSGGDVTHQTRSPSGIVVTRHFDGTGLVVGETRASPAPKSFVPTV</sequence>
<protein>
    <submittedName>
        <fullName evidence="1">tRNA(Glu)-specific nuclease WapA</fullName>
        <ecNumber evidence="1">3.1.-.-</ecNumber>
    </submittedName>
</protein>
<keyword evidence="1" id="KW-0378">Hydrolase</keyword>
<dbReference type="OrthoDB" id="8553452at2"/>
<dbReference type="AlphaFoldDB" id="A0A5E4TTL5"/>
<keyword evidence="2" id="KW-1185">Reference proteome</keyword>
<accession>A0A5E4TTL5</accession>
<dbReference type="EC" id="3.1.-.-" evidence="1"/>
<organism evidence="1 2">
    <name type="scientific">Pandoraea anhela</name>
    <dbReference type="NCBI Taxonomy" id="2508295"/>
    <lineage>
        <taxon>Bacteria</taxon>
        <taxon>Pseudomonadati</taxon>
        <taxon>Pseudomonadota</taxon>
        <taxon>Betaproteobacteria</taxon>
        <taxon>Burkholderiales</taxon>
        <taxon>Burkholderiaceae</taxon>
        <taxon>Pandoraea</taxon>
    </lineage>
</organism>
<gene>
    <name evidence="1" type="primary">wapA_2</name>
    <name evidence="1" type="ORF">PAN31108_01628</name>
</gene>
<dbReference type="Proteomes" id="UP000406256">
    <property type="component" value="Unassembled WGS sequence"/>
</dbReference>